<dbReference type="InterPro" id="IPR052174">
    <property type="entry name" value="Flavoredoxin"/>
</dbReference>
<comment type="similarity">
    <text evidence="3">Belongs to the flavoredoxin family.</text>
</comment>
<gene>
    <name evidence="5" type="ORF">GTP69_01115</name>
</gene>
<dbReference type="Proteomes" id="UP000642144">
    <property type="component" value="Unassembled WGS sequence"/>
</dbReference>
<dbReference type="InterPro" id="IPR002563">
    <property type="entry name" value="Flavin_Rdtase-like_dom"/>
</dbReference>
<dbReference type="PANTHER" id="PTHR43567:SF1">
    <property type="entry name" value="FLAVOREDOXIN"/>
    <property type="match status" value="1"/>
</dbReference>
<keyword evidence="2" id="KW-0285">Flavoprotein</keyword>
<name>A0ABW9VTQ1_9BURK</name>
<evidence type="ECO:0000313" key="6">
    <source>
        <dbReference type="Proteomes" id="UP000642144"/>
    </source>
</evidence>
<proteinExistence type="inferred from homology"/>
<evidence type="ECO:0000313" key="5">
    <source>
        <dbReference type="EMBL" id="MYN25003.1"/>
    </source>
</evidence>
<dbReference type="SMART" id="SM00903">
    <property type="entry name" value="Flavin_Reduct"/>
    <property type="match status" value="1"/>
</dbReference>
<dbReference type="InterPro" id="IPR012349">
    <property type="entry name" value="Split_barrel_FMN-bd"/>
</dbReference>
<evidence type="ECO:0000256" key="3">
    <source>
        <dbReference type="ARBA" id="ARBA00038054"/>
    </source>
</evidence>
<dbReference type="Gene3D" id="2.30.110.10">
    <property type="entry name" value="Electron Transport, Fmn-binding Protein, Chain A"/>
    <property type="match status" value="1"/>
</dbReference>
<evidence type="ECO:0000256" key="1">
    <source>
        <dbReference type="ARBA" id="ARBA00001917"/>
    </source>
</evidence>
<dbReference type="SUPFAM" id="SSF50475">
    <property type="entry name" value="FMN-binding split barrel"/>
    <property type="match status" value="1"/>
</dbReference>
<evidence type="ECO:0000256" key="2">
    <source>
        <dbReference type="ARBA" id="ARBA00022630"/>
    </source>
</evidence>
<dbReference type="PANTHER" id="PTHR43567">
    <property type="entry name" value="FLAVOREDOXIN-RELATED-RELATED"/>
    <property type="match status" value="1"/>
</dbReference>
<dbReference type="EMBL" id="WWCT01000001">
    <property type="protein sequence ID" value="MYN25003.1"/>
    <property type="molecule type" value="Genomic_DNA"/>
</dbReference>
<dbReference type="RefSeq" id="WP_161053147.1">
    <property type="nucleotide sequence ID" value="NZ_WWCT01000001.1"/>
</dbReference>
<keyword evidence="6" id="KW-1185">Reference proteome</keyword>
<sequence length="186" mass="20983">MKKKYRKQPYDVANIRRLLEPGPVVLVSSAWQGKTNIMTMGWHMMIGFQPALFGCYIDESNHSYDMVVNSRECVINLPTTELLEQVIGIGNCSGADQDKFALFGLTTAPAEEVAAPLIAECYASFECRLADTHPNPNHPLFVWEVVRAHVATTPRLPKTLHYRGDGEFMVSGREIATLERYPNQRR</sequence>
<feature type="domain" description="Flavin reductase like" evidence="4">
    <location>
        <begin position="17"/>
        <end position="169"/>
    </location>
</feature>
<accession>A0ABW9VTQ1</accession>
<dbReference type="Pfam" id="PF01613">
    <property type="entry name" value="Flavin_Reduct"/>
    <property type="match status" value="1"/>
</dbReference>
<comment type="caution">
    <text evidence="5">The sequence shown here is derived from an EMBL/GenBank/DDBJ whole genome shotgun (WGS) entry which is preliminary data.</text>
</comment>
<protein>
    <submittedName>
        <fullName evidence="5">Flavin reductase family protein</fullName>
    </submittedName>
</protein>
<organism evidence="5 6">
    <name type="scientific">Duganella levis</name>
    <dbReference type="NCBI Taxonomy" id="2692169"/>
    <lineage>
        <taxon>Bacteria</taxon>
        <taxon>Pseudomonadati</taxon>
        <taxon>Pseudomonadota</taxon>
        <taxon>Betaproteobacteria</taxon>
        <taxon>Burkholderiales</taxon>
        <taxon>Oxalobacteraceae</taxon>
        <taxon>Telluria group</taxon>
        <taxon>Duganella</taxon>
    </lineage>
</organism>
<reference evidence="5 6" key="1">
    <citation type="submission" date="2019-12" db="EMBL/GenBank/DDBJ databases">
        <title>Novel species isolated from a subtropical stream in China.</title>
        <authorList>
            <person name="Lu H."/>
        </authorList>
    </citation>
    <scope>NUCLEOTIDE SEQUENCE [LARGE SCALE GENOMIC DNA]</scope>
    <source>
        <strain evidence="5 6">CY42W</strain>
    </source>
</reference>
<comment type="cofactor">
    <cofactor evidence="1">
        <name>FMN</name>
        <dbReference type="ChEBI" id="CHEBI:58210"/>
    </cofactor>
</comment>
<evidence type="ECO:0000259" key="4">
    <source>
        <dbReference type="SMART" id="SM00903"/>
    </source>
</evidence>